<dbReference type="AlphaFoldDB" id="A0A7J9RS05"/>
<protein>
    <submittedName>
        <fullName evidence="1">Uncharacterized protein</fullName>
    </submittedName>
</protein>
<gene>
    <name evidence="1" type="ORF">HNQ62_001529</name>
</gene>
<organism evidence="1 2">
    <name type="scientific">Sulfurisphaera ohwakuensis</name>
    <dbReference type="NCBI Taxonomy" id="69656"/>
    <lineage>
        <taxon>Archaea</taxon>
        <taxon>Thermoproteota</taxon>
        <taxon>Thermoprotei</taxon>
        <taxon>Sulfolobales</taxon>
        <taxon>Sulfolobaceae</taxon>
        <taxon>Sulfurisphaera</taxon>
    </lineage>
</organism>
<proteinExistence type="predicted"/>
<comment type="caution">
    <text evidence="1">The sequence shown here is derived from an EMBL/GenBank/DDBJ whole genome shotgun (WGS) entry which is preliminary data.</text>
</comment>
<dbReference type="Proteomes" id="UP000582213">
    <property type="component" value="Unassembled WGS sequence"/>
</dbReference>
<accession>A0A7J9RS05</accession>
<dbReference type="RefSeq" id="WP_156015046.1">
    <property type="nucleotide sequence ID" value="NZ_CP045484.1"/>
</dbReference>
<dbReference type="GeneID" id="42801665"/>
<sequence>MISSIVFIVRIFTTENGLFKNYLIVRILRKLLIREPFHPYAVESFGL</sequence>
<name>A0A7J9RS05_SULOH</name>
<evidence type="ECO:0000313" key="1">
    <source>
        <dbReference type="EMBL" id="MBB5253758.1"/>
    </source>
</evidence>
<evidence type="ECO:0000313" key="2">
    <source>
        <dbReference type="Proteomes" id="UP000582213"/>
    </source>
</evidence>
<reference evidence="1 2" key="1">
    <citation type="submission" date="2020-08" db="EMBL/GenBank/DDBJ databases">
        <title>Genomic Encyclopedia of Type Strains, Phase IV (KMG-IV): sequencing the most valuable type-strain genomes for metagenomic binning, comparative biology and taxonomic classification.</title>
        <authorList>
            <person name="Goeker M."/>
        </authorList>
    </citation>
    <scope>NUCLEOTIDE SEQUENCE [LARGE SCALE GENOMIC DNA]</scope>
    <source>
        <strain evidence="1 2">DSM 12421</strain>
    </source>
</reference>
<dbReference type="EMBL" id="JACHFY010000007">
    <property type="protein sequence ID" value="MBB5253758.1"/>
    <property type="molecule type" value="Genomic_DNA"/>
</dbReference>